<evidence type="ECO:0000313" key="4">
    <source>
        <dbReference type="Proteomes" id="UP000567179"/>
    </source>
</evidence>
<evidence type="ECO:0000313" key="3">
    <source>
        <dbReference type="EMBL" id="KAF5322351.1"/>
    </source>
</evidence>
<reference evidence="3 4" key="1">
    <citation type="journal article" date="2020" name="ISME J.">
        <title>Uncovering the hidden diversity of litter-decomposition mechanisms in mushroom-forming fungi.</title>
        <authorList>
            <person name="Floudas D."/>
            <person name="Bentzer J."/>
            <person name="Ahren D."/>
            <person name="Johansson T."/>
            <person name="Persson P."/>
            <person name="Tunlid A."/>
        </authorList>
    </citation>
    <scope>NUCLEOTIDE SEQUENCE [LARGE SCALE GENOMIC DNA]</scope>
    <source>
        <strain evidence="3 4">CBS 101986</strain>
    </source>
</reference>
<name>A0A8H5BGA3_9AGAR</name>
<proteinExistence type="predicted"/>
<feature type="compositionally biased region" description="Basic and acidic residues" evidence="2">
    <location>
        <begin position="237"/>
        <end position="258"/>
    </location>
</feature>
<dbReference type="EMBL" id="JAACJJ010000028">
    <property type="protein sequence ID" value="KAF5322351.1"/>
    <property type="molecule type" value="Genomic_DNA"/>
</dbReference>
<evidence type="ECO:0000256" key="2">
    <source>
        <dbReference type="SAM" id="MobiDB-lite"/>
    </source>
</evidence>
<organism evidence="3 4">
    <name type="scientific">Psilocybe cf. subviscida</name>
    <dbReference type="NCBI Taxonomy" id="2480587"/>
    <lineage>
        <taxon>Eukaryota</taxon>
        <taxon>Fungi</taxon>
        <taxon>Dikarya</taxon>
        <taxon>Basidiomycota</taxon>
        <taxon>Agaricomycotina</taxon>
        <taxon>Agaricomycetes</taxon>
        <taxon>Agaricomycetidae</taxon>
        <taxon>Agaricales</taxon>
        <taxon>Agaricineae</taxon>
        <taxon>Strophariaceae</taxon>
        <taxon>Psilocybe</taxon>
    </lineage>
</organism>
<feature type="region of interest" description="Disordered" evidence="2">
    <location>
        <begin position="200"/>
        <end position="281"/>
    </location>
</feature>
<keyword evidence="1" id="KW-0175">Coiled coil</keyword>
<evidence type="ECO:0000256" key="1">
    <source>
        <dbReference type="SAM" id="Coils"/>
    </source>
</evidence>
<protein>
    <submittedName>
        <fullName evidence="3">Uncharacterized protein</fullName>
    </submittedName>
</protein>
<dbReference type="Proteomes" id="UP000567179">
    <property type="component" value="Unassembled WGS sequence"/>
</dbReference>
<accession>A0A8H5BGA3</accession>
<comment type="caution">
    <text evidence="3">The sequence shown here is derived from an EMBL/GenBank/DDBJ whole genome shotgun (WGS) entry which is preliminary data.</text>
</comment>
<sequence>MHIHSTTNPLSRTEGNVPVAVFIFEDRRKFVRVSEDHFDTLERVARVFDIADDAVLSIHTSSLDVCRGVAVEIDESAYPFMWTVLDEITVKVEGTKARELAIPTPRATPFAEVSRHSTSKASSSRLAAENFDDEEQIEEQEVAMGVNAEANDDEFADAEEAYQRELLLEAEAVAEAEAAAKAEAEAMAEAEAEAAAAELAWDFTDERPQKGKSRSETAESTPTSKFKPTRSVFGSKKGRDDRSVKSEETVIEPPREATSRSVHRNSPHKEPAASRTAAAADNDPRFEITILGPESYQVAQFKTRGKHPVRKVLAAACKLFEVDYNSAHLYLGVRSEKGTRGAVKCEVDATMTQCGVDSHSRLYVRVNTGDGELDSEEEDV</sequence>
<gene>
    <name evidence="3" type="ORF">D9619_002204</name>
</gene>
<dbReference type="OrthoDB" id="3262817at2759"/>
<dbReference type="AlphaFoldDB" id="A0A8H5BGA3"/>
<feature type="compositionally biased region" description="Basic and acidic residues" evidence="2">
    <location>
        <begin position="204"/>
        <end position="217"/>
    </location>
</feature>
<feature type="coiled-coil region" evidence="1">
    <location>
        <begin position="173"/>
        <end position="200"/>
    </location>
</feature>
<keyword evidence="4" id="KW-1185">Reference proteome</keyword>